<dbReference type="EMBL" id="SPHZ02000003">
    <property type="protein sequence ID" value="KAF0924474.1"/>
    <property type="molecule type" value="Genomic_DNA"/>
</dbReference>
<reference evidence="1 2" key="1">
    <citation type="submission" date="2019-11" db="EMBL/GenBank/DDBJ databases">
        <title>Whole genome sequence of Oryza granulata.</title>
        <authorList>
            <person name="Li W."/>
        </authorList>
    </citation>
    <scope>NUCLEOTIDE SEQUENCE [LARGE SCALE GENOMIC DNA]</scope>
    <source>
        <strain evidence="2">cv. Menghai</strain>
        <tissue evidence="1">Leaf</tissue>
    </source>
</reference>
<sequence length="82" mass="9226">MDDIRKTAIYAHVMHVKDLLAYGASEVVVVEPEVSEVREVSKLSWYRLVEVIEAEVKMSVNASFNKVKFDDMPGSIAQDTIP</sequence>
<dbReference type="AlphaFoldDB" id="A0A6G1EJ82"/>
<name>A0A6G1EJ82_9ORYZ</name>
<accession>A0A6G1EJ82</accession>
<evidence type="ECO:0000313" key="1">
    <source>
        <dbReference type="EMBL" id="KAF0924474.1"/>
    </source>
</evidence>
<dbReference type="Proteomes" id="UP000479710">
    <property type="component" value="Unassembled WGS sequence"/>
</dbReference>
<keyword evidence="2" id="KW-1185">Reference proteome</keyword>
<evidence type="ECO:0000313" key="2">
    <source>
        <dbReference type="Proteomes" id="UP000479710"/>
    </source>
</evidence>
<comment type="caution">
    <text evidence="1">The sequence shown here is derived from an EMBL/GenBank/DDBJ whole genome shotgun (WGS) entry which is preliminary data.</text>
</comment>
<organism evidence="1 2">
    <name type="scientific">Oryza meyeriana var. granulata</name>
    <dbReference type="NCBI Taxonomy" id="110450"/>
    <lineage>
        <taxon>Eukaryota</taxon>
        <taxon>Viridiplantae</taxon>
        <taxon>Streptophyta</taxon>
        <taxon>Embryophyta</taxon>
        <taxon>Tracheophyta</taxon>
        <taxon>Spermatophyta</taxon>
        <taxon>Magnoliopsida</taxon>
        <taxon>Liliopsida</taxon>
        <taxon>Poales</taxon>
        <taxon>Poaceae</taxon>
        <taxon>BOP clade</taxon>
        <taxon>Oryzoideae</taxon>
        <taxon>Oryzeae</taxon>
        <taxon>Oryzinae</taxon>
        <taxon>Oryza</taxon>
        <taxon>Oryza meyeriana</taxon>
    </lineage>
</organism>
<proteinExistence type="predicted"/>
<protein>
    <submittedName>
        <fullName evidence="1">Uncharacterized protein</fullName>
    </submittedName>
</protein>
<gene>
    <name evidence="1" type="ORF">E2562_010123</name>
</gene>